<name>A0A7X5X312_STRMQ</name>
<feature type="domain" description="DNA helicase DnaB-like N-terminal" evidence="4">
    <location>
        <begin position="25"/>
        <end position="121"/>
    </location>
</feature>
<dbReference type="InterPro" id="IPR007693">
    <property type="entry name" value="DNA_helicase_DnaB-like_N"/>
</dbReference>
<evidence type="ECO:0000259" key="4">
    <source>
        <dbReference type="Pfam" id="PF00772"/>
    </source>
</evidence>
<accession>A0A7X5X312</accession>
<dbReference type="AlphaFoldDB" id="A0A7X5X312"/>
<evidence type="ECO:0000256" key="2">
    <source>
        <dbReference type="ARBA" id="ARBA00023125"/>
    </source>
</evidence>
<reference evidence="5 6" key="1">
    <citation type="submission" date="2020-02" db="EMBL/GenBank/DDBJ databases">
        <title>Streptomyces malaysiensis DSM14702 (JHCC583434, PFL_A843) Genome sequencing and assembly.</title>
        <authorList>
            <person name="Samborskyy M."/>
        </authorList>
    </citation>
    <scope>NUCLEOTIDE SEQUENCE [LARGE SCALE GENOMIC DNA]</scope>
    <source>
        <strain evidence="5 6">DSM 14702</strain>
    </source>
</reference>
<dbReference type="PANTHER" id="PTHR30153:SF2">
    <property type="entry name" value="REPLICATIVE DNA HELICASE"/>
    <property type="match status" value="1"/>
</dbReference>
<gene>
    <name evidence="5" type="ORF">SMALB_3633</name>
</gene>
<organism evidence="5 6">
    <name type="scientific">Streptomyces malaysiensis</name>
    <dbReference type="NCBI Taxonomy" id="92644"/>
    <lineage>
        <taxon>Bacteria</taxon>
        <taxon>Bacillati</taxon>
        <taxon>Actinomycetota</taxon>
        <taxon>Actinomycetes</taxon>
        <taxon>Kitasatosporales</taxon>
        <taxon>Streptomycetaceae</taxon>
        <taxon>Streptomyces</taxon>
        <taxon>Streptomyces violaceusniger group</taxon>
    </lineage>
</organism>
<sequence length="373" mass="40379">MTPRSPHPDEDAHYTLPPPQPVFFIEQALLGALLLEPQRLADVTGISSDAFSNAAHAALFTAIRSLPAPDPAQHAKSTQWLDAVLTAAGEQTRGLTASYLHGLIQVCPWPRHASAYARMVEAEHARRLLRAAAQRLAQTAHDTSLPHPAPTSLAEADALTAVVDDIAAKFPPHSPSLPRTPTPPPATAHNNEEAIDEERLLLATATAHPDDIEHMRWLTPDDFTHPAHAGIWHCLTTLARRHAPVDPVTVLWEAQQRGLLTSGTDPTDLLDLLGAPVGSPDHWGERILQRSLLATAHHTGRRIEAFTDNPATTPYQLVVGSRRALADLSAVRSRWHHATSPTPATRRAPAKATKPPRASPPRTTAPPTARVSR</sequence>
<feature type="domain" description="DNA helicase DnaB-like N-terminal" evidence="4">
    <location>
        <begin position="193"/>
        <end position="275"/>
    </location>
</feature>
<dbReference type="GO" id="GO:0005829">
    <property type="term" value="C:cytosol"/>
    <property type="evidence" value="ECO:0007669"/>
    <property type="project" value="TreeGrafter"/>
</dbReference>
<evidence type="ECO:0000256" key="1">
    <source>
        <dbReference type="ARBA" id="ARBA00022705"/>
    </source>
</evidence>
<dbReference type="GO" id="GO:0005524">
    <property type="term" value="F:ATP binding"/>
    <property type="evidence" value="ECO:0007669"/>
    <property type="project" value="InterPro"/>
</dbReference>
<dbReference type="PANTHER" id="PTHR30153">
    <property type="entry name" value="REPLICATIVE DNA HELICASE DNAB"/>
    <property type="match status" value="1"/>
</dbReference>
<dbReference type="GO" id="GO:0003678">
    <property type="term" value="F:DNA helicase activity"/>
    <property type="evidence" value="ECO:0007669"/>
    <property type="project" value="InterPro"/>
</dbReference>
<dbReference type="GO" id="GO:0003677">
    <property type="term" value="F:DNA binding"/>
    <property type="evidence" value="ECO:0007669"/>
    <property type="project" value="UniProtKB-KW"/>
</dbReference>
<dbReference type="InterPro" id="IPR036185">
    <property type="entry name" value="DNA_heli_DnaB-like_N_sf"/>
</dbReference>
<dbReference type="InterPro" id="IPR016136">
    <property type="entry name" value="DNA_helicase_N/primase_C"/>
</dbReference>
<feature type="compositionally biased region" description="Low complexity" evidence="3">
    <location>
        <begin position="338"/>
        <end position="373"/>
    </location>
</feature>
<evidence type="ECO:0000256" key="3">
    <source>
        <dbReference type="SAM" id="MobiDB-lite"/>
    </source>
</evidence>
<feature type="region of interest" description="Disordered" evidence="3">
    <location>
        <begin position="332"/>
        <end position="373"/>
    </location>
</feature>
<evidence type="ECO:0000313" key="6">
    <source>
        <dbReference type="Proteomes" id="UP000536624"/>
    </source>
</evidence>
<comment type="caution">
    <text evidence="5">The sequence shown here is derived from an EMBL/GenBank/DDBJ whole genome shotgun (WGS) entry which is preliminary data.</text>
</comment>
<evidence type="ECO:0000313" key="5">
    <source>
        <dbReference type="EMBL" id="NIY65628.1"/>
    </source>
</evidence>
<dbReference type="RefSeq" id="WP_167501687.1">
    <property type="nucleotide sequence ID" value="NZ_JAALLH010000001.1"/>
</dbReference>
<protein>
    <recommendedName>
        <fullName evidence="4">DNA helicase DnaB-like N-terminal domain-containing protein</fullName>
    </recommendedName>
</protein>
<keyword evidence="1" id="KW-0235">DNA replication</keyword>
<dbReference type="EMBL" id="JAALLH010000001">
    <property type="protein sequence ID" value="NIY65628.1"/>
    <property type="molecule type" value="Genomic_DNA"/>
</dbReference>
<dbReference type="GO" id="GO:0006260">
    <property type="term" value="P:DNA replication"/>
    <property type="evidence" value="ECO:0007669"/>
    <property type="project" value="UniProtKB-KW"/>
</dbReference>
<keyword evidence="2" id="KW-0238">DNA-binding</keyword>
<dbReference type="Proteomes" id="UP000536624">
    <property type="component" value="Unassembled WGS sequence"/>
</dbReference>
<proteinExistence type="predicted"/>
<dbReference type="SUPFAM" id="SSF48024">
    <property type="entry name" value="N-terminal domain of DnaB helicase"/>
    <property type="match status" value="2"/>
</dbReference>
<dbReference type="Gene3D" id="1.10.860.10">
    <property type="entry name" value="DNAb Helicase, Chain A"/>
    <property type="match status" value="2"/>
</dbReference>
<dbReference type="Pfam" id="PF00772">
    <property type="entry name" value="DnaB"/>
    <property type="match status" value="2"/>
</dbReference>